<evidence type="ECO:0000313" key="2">
    <source>
        <dbReference type="Proteomes" id="UP000019116"/>
    </source>
</evidence>
<dbReference type="EnsemblPlants" id="TraesCS5B02G228200.1">
    <property type="protein sequence ID" value="TraesCS5B02G228200.1"/>
    <property type="gene ID" value="TraesCS5B02G228200"/>
</dbReference>
<keyword evidence="2" id="KW-1185">Reference proteome</keyword>
<accession>A0A3B6LL78</accession>
<dbReference type="Proteomes" id="UP000019116">
    <property type="component" value="Chromosome 5B"/>
</dbReference>
<dbReference type="PANTHER" id="PTHR34835">
    <property type="entry name" value="OS07G0283600 PROTEIN-RELATED"/>
    <property type="match status" value="1"/>
</dbReference>
<reference evidence="1" key="1">
    <citation type="submission" date="2018-08" db="EMBL/GenBank/DDBJ databases">
        <authorList>
            <person name="Rossello M."/>
        </authorList>
    </citation>
    <scope>NUCLEOTIDE SEQUENCE [LARGE SCALE GENOMIC DNA]</scope>
    <source>
        <strain evidence="1">cv. Chinese Spring</strain>
    </source>
</reference>
<evidence type="ECO:0000313" key="1">
    <source>
        <dbReference type="EnsemblPlants" id="TraesCS5B02G228200.1"/>
    </source>
</evidence>
<sequence>MIEKMNGACDENFLRAWLAVAFSCFLAPTTSLSISPRCYTAILHTSVIKDTKICDFVIDQLRLAFMDFGDNKKAVCCRVFHLVIFYLDSLDVDEPIPATLPRARIWNDDLITKVMKKDRKGPGVYGKLRKQNRIT</sequence>
<reference evidence="1" key="2">
    <citation type="submission" date="2018-10" db="UniProtKB">
        <authorList>
            <consortium name="EnsemblPlants"/>
        </authorList>
    </citation>
    <scope>IDENTIFICATION</scope>
</reference>
<organism evidence="1">
    <name type="scientific">Triticum aestivum</name>
    <name type="common">Wheat</name>
    <dbReference type="NCBI Taxonomy" id="4565"/>
    <lineage>
        <taxon>Eukaryota</taxon>
        <taxon>Viridiplantae</taxon>
        <taxon>Streptophyta</taxon>
        <taxon>Embryophyta</taxon>
        <taxon>Tracheophyta</taxon>
        <taxon>Spermatophyta</taxon>
        <taxon>Magnoliopsida</taxon>
        <taxon>Liliopsida</taxon>
        <taxon>Poales</taxon>
        <taxon>Poaceae</taxon>
        <taxon>BOP clade</taxon>
        <taxon>Pooideae</taxon>
        <taxon>Triticodae</taxon>
        <taxon>Triticeae</taxon>
        <taxon>Triticinae</taxon>
        <taxon>Triticum</taxon>
    </lineage>
</organism>
<dbReference type="Gramene" id="TraesCS5B02G228200.1">
    <property type="protein sequence ID" value="TraesCS5B02G228200.1"/>
    <property type="gene ID" value="TraesCS5B02G228200"/>
</dbReference>
<dbReference type="AlphaFoldDB" id="A0A3B6LL78"/>
<dbReference type="Gramene" id="TraesCS5B03G0600500.1">
    <property type="protein sequence ID" value="TraesCS5B03G0600500.1.CDS"/>
    <property type="gene ID" value="TraesCS5B03G0600500"/>
</dbReference>
<dbReference type="STRING" id="4565.A0A3B6LL78"/>
<dbReference type="PANTHER" id="PTHR34835:SF11">
    <property type="entry name" value="AMINOTRANSFERASE-LIKE PLANT MOBILE DOMAIN-CONTAINING PROTEIN"/>
    <property type="match status" value="1"/>
</dbReference>
<name>A0A3B6LL78_WHEAT</name>
<proteinExistence type="predicted"/>
<protein>
    <submittedName>
        <fullName evidence="1">Uncharacterized protein</fullName>
    </submittedName>
</protein>